<evidence type="ECO:0000259" key="11">
    <source>
        <dbReference type="Pfam" id="PF07780"/>
    </source>
</evidence>
<evidence type="ECO:0000256" key="6">
    <source>
        <dbReference type="ARBA" id="ARBA00022691"/>
    </source>
</evidence>
<evidence type="ECO:0000313" key="15">
    <source>
        <dbReference type="Proteomes" id="UP001151582"/>
    </source>
</evidence>
<dbReference type="InterPro" id="IPR024576">
    <property type="entry name" value="rRNA_MeTfrase_Spb1_DUF3381"/>
</dbReference>
<feature type="active site" description="Proton acceptor" evidence="8">
    <location>
        <position position="970"/>
    </location>
</feature>
<dbReference type="InterPro" id="IPR015943">
    <property type="entry name" value="WD40/YVTN_repeat-like_dom_sf"/>
</dbReference>
<feature type="binding site" evidence="8">
    <location>
        <position position="871"/>
    </location>
    <ligand>
        <name>S-adenosyl-L-methionine</name>
        <dbReference type="ChEBI" id="CHEBI:59789"/>
    </ligand>
</feature>
<dbReference type="GO" id="GO:0000466">
    <property type="term" value="P:maturation of 5.8S rRNA from tricistronic rRNA transcript (SSU-rRNA, 5.8S rRNA, LSU-rRNA)"/>
    <property type="evidence" value="ECO:0007669"/>
    <property type="project" value="TreeGrafter"/>
</dbReference>
<dbReference type="HAMAP" id="MF_01547">
    <property type="entry name" value="RNA_methyltr_E"/>
    <property type="match status" value="1"/>
</dbReference>
<gene>
    <name evidence="14" type="primary">SPB1</name>
    <name evidence="14" type="ORF">H4R34_003876</name>
</gene>
<dbReference type="Pfam" id="PF01728">
    <property type="entry name" value="FtsJ"/>
    <property type="match status" value="1"/>
</dbReference>
<evidence type="ECO:0000256" key="1">
    <source>
        <dbReference type="ARBA" id="ARBA00004604"/>
    </source>
</evidence>
<dbReference type="InterPro" id="IPR029063">
    <property type="entry name" value="SAM-dependent_MTases_sf"/>
</dbReference>
<dbReference type="Gene3D" id="2.130.10.10">
    <property type="entry name" value="YVTN repeat-like/Quinoprotein amine dehydrogenase"/>
    <property type="match status" value="1"/>
</dbReference>
<evidence type="ECO:0000256" key="4">
    <source>
        <dbReference type="ARBA" id="ARBA00022603"/>
    </source>
</evidence>
<feature type="binding site" evidence="8">
    <location>
        <position position="930"/>
    </location>
    <ligand>
        <name>S-adenosyl-L-methionine</name>
        <dbReference type="ChEBI" id="CHEBI:59789"/>
    </ligand>
</feature>
<dbReference type="PANTHER" id="PTHR10920:SF13">
    <property type="entry name" value="PRE-RRNA 2'-O-RIBOSE RNA METHYLTRANSFERASE FTSJ3"/>
    <property type="match status" value="1"/>
</dbReference>
<dbReference type="GO" id="GO:0000463">
    <property type="term" value="P:maturation of LSU-rRNA from tricistronic rRNA transcript (SSU-rRNA, 5.8S rRNA, LSU-rRNA)"/>
    <property type="evidence" value="ECO:0007669"/>
    <property type="project" value="TreeGrafter"/>
</dbReference>
<keyword evidence="5 8" id="KW-0808">Transferase</keyword>
<evidence type="ECO:0000256" key="9">
    <source>
        <dbReference type="SAM" id="MobiDB-lite"/>
    </source>
</evidence>
<keyword evidence="4 8" id="KW-0489">Methyltransferase</keyword>
<feature type="compositionally biased region" description="Basic and acidic residues" evidence="9">
    <location>
        <begin position="1329"/>
        <end position="1365"/>
    </location>
</feature>
<feature type="domain" description="Ribosomal RNA methyltransferase FtsJ" evidence="10">
    <location>
        <begin position="837"/>
        <end position="1013"/>
    </location>
</feature>
<feature type="compositionally biased region" description="Basic residues" evidence="9">
    <location>
        <begin position="1204"/>
        <end position="1213"/>
    </location>
</feature>
<evidence type="ECO:0000256" key="2">
    <source>
        <dbReference type="ARBA" id="ARBA00022517"/>
    </source>
</evidence>
<dbReference type="InterPro" id="IPR050082">
    <property type="entry name" value="RNA_methyltr_RlmE"/>
</dbReference>
<dbReference type="InterPro" id="IPR028589">
    <property type="entry name" value="SPB1-like"/>
</dbReference>
<dbReference type="InterPro" id="IPR015507">
    <property type="entry name" value="rRNA-MeTfrase_E"/>
</dbReference>
<dbReference type="SUPFAM" id="SSF53335">
    <property type="entry name" value="S-adenosyl-L-methionine-dependent methyltransferases"/>
    <property type="match status" value="1"/>
</dbReference>
<keyword evidence="3 8" id="KW-0698">rRNA processing</keyword>
<feature type="compositionally biased region" description="Acidic residues" evidence="9">
    <location>
        <begin position="1381"/>
        <end position="1390"/>
    </location>
</feature>
<dbReference type="Pfam" id="PF07780">
    <property type="entry name" value="Spb1_C"/>
    <property type="match status" value="1"/>
</dbReference>
<organism evidence="14 15">
    <name type="scientific">Dimargaris verticillata</name>
    <dbReference type="NCBI Taxonomy" id="2761393"/>
    <lineage>
        <taxon>Eukaryota</taxon>
        <taxon>Fungi</taxon>
        <taxon>Fungi incertae sedis</taxon>
        <taxon>Zoopagomycota</taxon>
        <taxon>Kickxellomycotina</taxon>
        <taxon>Dimargaritomycetes</taxon>
        <taxon>Dimargaritales</taxon>
        <taxon>Dimargaritaceae</taxon>
        <taxon>Dimargaris</taxon>
    </lineage>
</organism>
<keyword evidence="6 8" id="KW-0949">S-adenosyl-L-methionine</keyword>
<keyword evidence="7 8" id="KW-0539">Nucleus</keyword>
<feature type="domain" description="DUF3381" evidence="12">
    <location>
        <begin position="1050"/>
        <end position="1221"/>
    </location>
</feature>
<dbReference type="InterPro" id="IPR058545">
    <property type="entry name" value="Beta-prop_EMC1_1st"/>
</dbReference>
<dbReference type="OrthoDB" id="1287559at2759"/>
<feature type="compositionally biased region" description="Basic and acidic residues" evidence="9">
    <location>
        <begin position="1164"/>
        <end position="1178"/>
    </location>
</feature>
<dbReference type="Proteomes" id="UP001151582">
    <property type="component" value="Unassembled WGS sequence"/>
</dbReference>
<dbReference type="HAMAP" id="MF_03163">
    <property type="entry name" value="RNA_methyltr_E_SPB1"/>
    <property type="match status" value="1"/>
</dbReference>
<comment type="subcellular location">
    <subcellularLocation>
        <location evidence="1 8">Nucleus</location>
        <location evidence="1 8">Nucleolus</location>
    </subcellularLocation>
</comment>
<dbReference type="Gene3D" id="3.40.50.150">
    <property type="entry name" value="Vaccinia Virus protein VP39"/>
    <property type="match status" value="1"/>
</dbReference>
<dbReference type="EMBL" id="JANBQB010000407">
    <property type="protein sequence ID" value="KAJ1976713.1"/>
    <property type="molecule type" value="Genomic_DNA"/>
</dbReference>
<keyword evidence="15" id="KW-1185">Reference proteome</keyword>
<evidence type="ECO:0000256" key="5">
    <source>
        <dbReference type="ARBA" id="ARBA00022679"/>
    </source>
</evidence>
<dbReference type="GO" id="GO:0005730">
    <property type="term" value="C:nucleolus"/>
    <property type="evidence" value="ECO:0007669"/>
    <property type="project" value="UniProtKB-SubCell"/>
</dbReference>
<feature type="region of interest" description="Disordered" evidence="9">
    <location>
        <begin position="1143"/>
        <end position="1239"/>
    </location>
</feature>
<reference evidence="14" key="1">
    <citation type="submission" date="2022-07" db="EMBL/GenBank/DDBJ databases">
        <title>Phylogenomic reconstructions and comparative analyses of Kickxellomycotina fungi.</title>
        <authorList>
            <person name="Reynolds N.K."/>
            <person name="Stajich J.E."/>
            <person name="Barry K."/>
            <person name="Grigoriev I.V."/>
            <person name="Crous P."/>
            <person name="Smith M.E."/>
        </authorList>
    </citation>
    <scope>NUCLEOTIDE SEQUENCE</scope>
    <source>
        <strain evidence="14">RSA 567</strain>
    </source>
</reference>
<feature type="binding site" evidence="8">
    <location>
        <position position="889"/>
    </location>
    <ligand>
        <name>S-adenosyl-L-methionine</name>
        <dbReference type="ChEBI" id="CHEBI:59789"/>
    </ligand>
</feature>
<evidence type="ECO:0000256" key="8">
    <source>
        <dbReference type="HAMAP-Rule" id="MF_03163"/>
    </source>
</evidence>
<dbReference type="InterPro" id="IPR011047">
    <property type="entry name" value="Quinoprotein_ADH-like_sf"/>
</dbReference>
<accession>A0A9W8B5A5</accession>
<name>A0A9W8B5A5_9FUNG</name>
<keyword evidence="2 8" id="KW-0690">Ribosome biogenesis</keyword>
<evidence type="ECO:0000313" key="14">
    <source>
        <dbReference type="EMBL" id="KAJ1976713.1"/>
    </source>
</evidence>
<feature type="compositionally biased region" description="Basic residues" evidence="9">
    <location>
        <begin position="1686"/>
        <end position="1697"/>
    </location>
</feature>
<evidence type="ECO:0000256" key="7">
    <source>
        <dbReference type="ARBA" id="ARBA00023242"/>
    </source>
</evidence>
<evidence type="ECO:0000259" key="12">
    <source>
        <dbReference type="Pfam" id="PF11861"/>
    </source>
</evidence>
<proteinExistence type="inferred from homology"/>
<dbReference type="InterPro" id="IPR012920">
    <property type="entry name" value="rRNA_MeTfrase_SPB1-like_C"/>
</dbReference>
<feature type="region of interest" description="Disordered" evidence="9">
    <location>
        <begin position="1620"/>
        <end position="1697"/>
    </location>
</feature>
<comment type="caution">
    <text evidence="14">The sequence shown here is derived from an EMBL/GenBank/DDBJ whole genome shotgun (WGS) entry which is preliminary data.</text>
</comment>
<feature type="domain" description="EMC1 first beta-propeller" evidence="13">
    <location>
        <begin position="14"/>
        <end position="408"/>
    </location>
</feature>
<protein>
    <submittedName>
        <fullName evidence="14">AdoMet-dependent rRNA methyltransferase spb1</fullName>
    </submittedName>
</protein>
<dbReference type="PANTHER" id="PTHR10920">
    <property type="entry name" value="RIBOSOMAL RNA METHYLTRANSFERASE"/>
    <property type="match status" value="1"/>
</dbReference>
<feature type="binding site" evidence="8">
    <location>
        <position position="869"/>
    </location>
    <ligand>
        <name>S-adenosyl-L-methionine</name>
        <dbReference type="ChEBI" id="CHEBI:59789"/>
    </ligand>
</feature>
<dbReference type="InterPro" id="IPR002877">
    <property type="entry name" value="RNA_MeTrfase_FtsJ_dom"/>
</dbReference>
<evidence type="ECO:0000259" key="13">
    <source>
        <dbReference type="Pfam" id="PF25293"/>
    </source>
</evidence>
<feature type="domain" description="Ribosomal RNA methyltransferase SPB1-like C-terminal" evidence="11">
    <location>
        <begin position="1498"/>
        <end position="1691"/>
    </location>
</feature>
<evidence type="ECO:0000259" key="10">
    <source>
        <dbReference type="Pfam" id="PF01728"/>
    </source>
</evidence>
<feature type="binding site" evidence="8">
    <location>
        <position position="905"/>
    </location>
    <ligand>
        <name>S-adenosyl-L-methionine</name>
        <dbReference type="ChEBI" id="CHEBI:59789"/>
    </ligand>
</feature>
<feature type="compositionally biased region" description="Acidic residues" evidence="9">
    <location>
        <begin position="1179"/>
        <end position="1191"/>
    </location>
</feature>
<sequence length="1697" mass="186175">MVALALLTTPGHSAVYEDQVGTRDWHHALIGTPTHTTVTATSSTAPSRLVVATNRNIVAVLSSRSSPQLIWRQRLDATDPILDLKVHGSAVLTLSGSAALSLRAWDLKSAFLLWEHHFPAASPPTLATARAQLGAVITATGSSVAAVLCPEWLTLLDIETGAEIWQKKFTTVPSRLWTFGNTLYLVGIHQTDLKNAQTQIDRVDLATGVTENVFAVGRPAQDVAVVTNHAHGTWVIFKTPKNHLAAQTLVSASSKPVALEHKTLSPTVLANAELISQESSSFVVATGSNRAWLVVVTWVNDAMAVKDVLPIHTSAKTLPVFSTLQKQPGSPLELAATLISPSEVQVRDLASPSTFALLGLPKHLASQGPIVRAQLVPAGNLAATSALITLQSGNIALLNSSAVIWSRAEALTDTVGMQWVDIPGSLEWSQESDELAEEPAVTQQRGSLALYLRRWRLHLQRLGHTLTTLGLDSLWSSAPVIGLAPSDPFDPATMALHEPYHTSAPGKMAVFLSSLGMITALNAAQGHPMWVTFLPQSVVSPTVDAVTFTHLFAVRPAVVRPPPLLAAVGQTASGSTVVYHINALTGEVVPMTPGSPIPLVLPFATHQAYQMPFEDPLSRSQVLALLAKDSLQLTLVPNSAETRAALISHATSLSLVISTADRASSNATAMPFAMAGFHPVPLADPHSIASARLAQNWMLQFPEPERLVLVTPRRGYESVASLGRVLGDRSVLYKFLNPHSLAVVTANDAVDSPTPGATTLGFYLVDAVSGAILYHAEHRHARYDPTVHPVHVVQCENWVVYQYWWEDTGAPIDAAHDKSTAKGRLDKYYQLAKEQGYRARSAFKLIQLNKKFNFLASSRCVVDLCAAPGGWLQVAKKYMPVSSLLIGIDLASIKPIPGVITFQEDITTEKCRVQLRTELKTWRADLFLHDGAPNVGTAWLQDAYSQTELTLMALKLAVEFLNKGGTFVTKVFRSKDYNNLLWVFNQLFTKVEATKPPSSRNVSAEIFVVCRGFIAPKKIDPRLLTPKYVFQDLDLTDESQTANFNILRPAKRQRNRDGYEEGNYTLHRKLDAYEFIDSKTPVNSLGTYNQITFDTPESQKLKELGATKPIIMDICQDLKLLGRMDFRNLLRWRIKVRKALNKDDDEEIASASTKPKTLASANAKEGDPKVGDGEQKEGEGEEEEEEEEDINEILAKATREEMKRVKRLRRKANEKRQKSVIRMQMGMETPGDIGLEQEGVGTRANSSQPLFNLRAVDATSALAKVRKGEMDVAQPEDSDSELDFHDAKTKEEILATQYGHDNSDASAVSGASDDDTLAELESQMSYHYEQFKQHQRDRDAKLQVEHNHLVDEEFVGFDERPKTSSDDSDNSDSDSMASEEKELDSDDSEAVLDASNTNTRDRHSKRKRTLITKLESDDDSDGDGTLAAGRPTKKLTKSAALWFNQPLFRDAGISDESDDAPDSAIDDQMETEFANGGKAVGDASDHSCPAVADETAIVSDAESSGSELDNQDDEKFARNKARALATVEAMTIAHQLVNQQKSLSSVIDEGFNRFTFNDADGLPECQRAMPVTKEAVRIVRERMKALDARPIKKIAEAKARKKRRAARRIEKLQKKANNIADNDDMTEGEKSKSINQLMAKKGKKDDQAPKLVVARGGNRGLQGRPKGVKGRYKMVDPRMKKELRAAKRRQKTKGRRK</sequence>
<feature type="region of interest" description="Disordered" evidence="9">
    <location>
        <begin position="1295"/>
        <end position="1431"/>
    </location>
</feature>
<dbReference type="FunFam" id="3.40.50.150:FF:000004">
    <property type="entry name" value="AdoMet-dependent rRNA methyltransferase SPB1"/>
    <property type="match status" value="1"/>
</dbReference>
<feature type="compositionally biased region" description="Basic and acidic residues" evidence="9">
    <location>
        <begin position="1673"/>
        <end position="1685"/>
    </location>
</feature>
<comment type="similarity">
    <text evidence="8">Belongs to the class I-like SAM-binding methyltransferase superfamily. RNA methyltransferase RlmE family. SPB1 subfamily.</text>
</comment>
<dbReference type="GO" id="GO:0016435">
    <property type="term" value="F:rRNA (guanine) methyltransferase activity"/>
    <property type="evidence" value="ECO:0007669"/>
    <property type="project" value="TreeGrafter"/>
</dbReference>
<evidence type="ECO:0000256" key="3">
    <source>
        <dbReference type="ARBA" id="ARBA00022552"/>
    </source>
</evidence>
<dbReference type="SUPFAM" id="SSF50998">
    <property type="entry name" value="Quinoprotein alcohol dehydrogenase-like"/>
    <property type="match status" value="1"/>
</dbReference>
<dbReference type="GO" id="GO:0030687">
    <property type="term" value="C:preribosome, large subunit precursor"/>
    <property type="evidence" value="ECO:0007669"/>
    <property type="project" value="TreeGrafter"/>
</dbReference>
<dbReference type="Pfam" id="PF25293">
    <property type="entry name" value="Beta-prop_EMC1_N"/>
    <property type="match status" value="1"/>
</dbReference>
<dbReference type="GO" id="GO:0008650">
    <property type="term" value="F:rRNA (uridine-2'-O-)-methyltransferase activity"/>
    <property type="evidence" value="ECO:0007669"/>
    <property type="project" value="TreeGrafter"/>
</dbReference>
<dbReference type="Pfam" id="PF11861">
    <property type="entry name" value="DUF3381"/>
    <property type="match status" value="1"/>
</dbReference>